<comment type="caution">
    <text evidence="1">The sequence shown here is derived from an EMBL/GenBank/DDBJ whole genome shotgun (WGS) entry which is preliminary data.</text>
</comment>
<reference evidence="2" key="1">
    <citation type="journal article" date="2019" name="Int. J. Syst. Evol. Microbiol.">
        <title>The Global Catalogue of Microorganisms (GCM) 10K type strain sequencing project: providing services to taxonomists for standard genome sequencing and annotation.</title>
        <authorList>
            <consortium name="The Broad Institute Genomics Platform"/>
            <consortium name="The Broad Institute Genome Sequencing Center for Infectious Disease"/>
            <person name="Wu L."/>
            <person name="Ma J."/>
        </authorList>
    </citation>
    <scope>NUCLEOTIDE SEQUENCE [LARGE SCALE GENOMIC DNA]</scope>
    <source>
        <strain evidence="2">JCM 4805</strain>
    </source>
</reference>
<dbReference type="EMBL" id="BAAABY010000032">
    <property type="protein sequence ID" value="GAA0475696.1"/>
    <property type="molecule type" value="Genomic_DNA"/>
</dbReference>
<evidence type="ECO:0000313" key="1">
    <source>
        <dbReference type="EMBL" id="GAA0475696.1"/>
    </source>
</evidence>
<gene>
    <name evidence="1" type="ORF">GCM10010361_45150</name>
</gene>
<keyword evidence="2" id="KW-1185">Reference proteome</keyword>
<sequence length="81" mass="9026">MNRCRGNSGSATQRVRSNLYATAASFRSSAMWAAIDGRRYHEAIGHMREAQTLAELSGDQAIKFRIWSHAGSLYRHMGPPC</sequence>
<proteinExistence type="predicted"/>
<name>A0ABP3KBJ2_9ACTN</name>
<dbReference type="Proteomes" id="UP001500909">
    <property type="component" value="Unassembled WGS sequence"/>
</dbReference>
<accession>A0ABP3KBJ2</accession>
<protein>
    <submittedName>
        <fullName evidence="1">Uncharacterized protein</fullName>
    </submittedName>
</protein>
<organism evidence="1 2">
    <name type="scientific">Streptomyces olivaceiscleroticus</name>
    <dbReference type="NCBI Taxonomy" id="68245"/>
    <lineage>
        <taxon>Bacteria</taxon>
        <taxon>Bacillati</taxon>
        <taxon>Actinomycetota</taxon>
        <taxon>Actinomycetes</taxon>
        <taxon>Kitasatosporales</taxon>
        <taxon>Streptomycetaceae</taxon>
        <taxon>Streptomyces</taxon>
    </lineage>
</organism>
<evidence type="ECO:0000313" key="2">
    <source>
        <dbReference type="Proteomes" id="UP001500909"/>
    </source>
</evidence>